<keyword evidence="6" id="KW-0966">Cell projection</keyword>
<dbReference type="PROSITE" id="PS50082">
    <property type="entry name" value="WD_REPEATS_2"/>
    <property type="match status" value="4"/>
</dbReference>
<name>A0A8J6E0X1_9EUKA</name>
<evidence type="ECO:0000256" key="1">
    <source>
        <dbReference type="ARBA" id="ARBA00004230"/>
    </source>
</evidence>
<dbReference type="AlphaFoldDB" id="A0A8J6E0X1"/>
<feature type="repeat" description="WD" evidence="9">
    <location>
        <begin position="451"/>
        <end position="492"/>
    </location>
</feature>
<feature type="repeat" description="WD" evidence="9">
    <location>
        <begin position="539"/>
        <end position="567"/>
    </location>
</feature>
<comment type="similarity">
    <text evidence="7">Belongs to the CFAP52 family.</text>
</comment>
<dbReference type="PROSITE" id="PS50294">
    <property type="entry name" value="WD_REPEATS_REGION"/>
    <property type="match status" value="3"/>
</dbReference>
<dbReference type="Pfam" id="PF00400">
    <property type="entry name" value="WD40"/>
    <property type="match status" value="5"/>
</dbReference>
<evidence type="ECO:0000256" key="6">
    <source>
        <dbReference type="ARBA" id="ARBA00022846"/>
    </source>
</evidence>
<organism evidence="10 11">
    <name type="scientific">Carpediemonas membranifera</name>
    <dbReference type="NCBI Taxonomy" id="201153"/>
    <lineage>
        <taxon>Eukaryota</taxon>
        <taxon>Metamonada</taxon>
        <taxon>Carpediemonas-like organisms</taxon>
        <taxon>Carpediemonas</taxon>
    </lineage>
</organism>
<dbReference type="Proteomes" id="UP000717585">
    <property type="component" value="Unassembled WGS sequence"/>
</dbReference>
<keyword evidence="3" id="KW-0963">Cytoplasm</keyword>
<dbReference type="InterPro" id="IPR001680">
    <property type="entry name" value="WD40_rpt"/>
</dbReference>
<dbReference type="FunFam" id="2.130.10.10:FF:001320">
    <property type="entry name" value="Predicted protein"/>
    <property type="match status" value="1"/>
</dbReference>
<feature type="repeat" description="WD" evidence="9">
    <location>
        <begin position="577"/>
        <end position="610"/>
    </location>
</feature>
<dbReference type="FunFam" id="2.130.10.10:FF:000207">
    <property type="entry name" value="Cilia- and flagella-associated protein 52"/>
    <property type="match status" value="1"/>
</dbReference>
<keyword evidence="6" id="KW-0282">Flagellum</keyword>
<dbReference type="SUPFAM" id="SSF50978">
    <property type="entry name" value="WD40 repeat-like"/>
    <property type="match status" value="1"/>
</dbReference>
<dbReference type="InterPro" id="IPR011047">
    <property type="entry name" value="Quinoprotein_ADH-like_sf"/>
</dbReference>
<evidence type="ECO:0000313" key="10">
    <source>
        <dbReference type="EMBL" id="KAG9392381.1"/>
    </source>
</evidence>
<dbReference type="PANTHER" id="PTHR13720:SF14">
    <property type="entry name" value="CILIA- AND FLAGELLA-ASSOCIATED PROTEIN 52"/>
    <property type="match status" value="1"/>
</dbReference>
<dbReference type="PANTHER" id="PTHR13720">
    <property type="entry name" value="WD-40 REPEAT PROTEIN"/>
    <property type="match status" value="1"/>
</dbReference>
<dbReference type="GO" id="GO:0005930">
    <property type="term" value="C:axoneme"/>
    <property type="evidence" value="ECO:0007669"/>
    <property type="project" value="UniProtKB-ARBA"/>
</dbReference>
<protein>
    <recommendedName>
        <fullName evidence="8">Cilia- and flagella-associated protein 52</fullName>
    </recommendedName>
</protein>
<comment type="caution">
    <text evidence="10">The sequence shown here is derived from an EMBL/GenBank/DDBJ whole genome shotgun (WGS) entry which is preliminary data.</text>
</comment>
<evidence type="ECO:0000313" key="11">
    <source>
        <dbReference type="Proteomes" id="UP000717585"/>
    </source>
</evidence>
<evidence type="ECO:0000256" key="7">
    <source>
        <dbReference type="ARBA" id="ARBA00029456"/>
    </source>
</evidence>
<accession>A0A8J6E0X1</accession>
<keyword evidence="5" id="KW-0677">Repeat</keyword>
<keyword evidence="6" id="KW-0969">Cilium</keyword>
<reference evidence="10" key="1">
    <citation type="submission" date="2021-05" db="EMBL/GenBank/DDBJ databases">
        <title>A free-living protist that lacks canonical eukaryotic 1 DNA replication and segregation systems.</title>
        <authorList>
            <person name="Salas-Leiva D.E."/>
            <person name="Tromer E.C."/>
            <person name="Curtis B.A."/>
            <person name="Jerlstrom-Hultqvist J."/>
            <person name="Kolisko M."/>
            <person name="Yi Z."/>
            <person name="Salas-Leiva J.S."/>
            <person name="Gallot-Lavallee L."/>
            <person name="Kops G.J.P.L."/>
            <person name="Archibald J.M."/>
            <person name="Simpson A.G.B."/>
            <person name="Roger A.J."/>
        </authorList>
    </citation>
    <scope>NUCLEOTIDE SEQUENCE</scope>
    <source>
        <strain evidence="10">BICM</strain>
    </source>
</reference>
<dbReference type="Gene3D" id="2.130.10.10">
    <property type="entry name" value="YVTN repeat-like/Quinoprotein amine dehydrogenase"/>
    <property type="match status" value="3"/>
</dbReference>
<sequence length="610" mass="65909">MAETQNLKLKTLIGFNSKVPHGLIAHPNGEHMIYPLGSTVIIRSVDAIGKKDNTDDEFLFGHTQDISCLILSPSGRYLATGTETEMGFTAEVIVWDFADRKELMRFTIHKTRVQGLAFSADEELLASIGDEDDNQMVVYDLADQKALAGHALVGNRTTCISFYNNDNCKIVTAGVERIGVWTLDRPGRVLVYQPVNLGQLKRHALDLIIHPDDTHCFISSHTGDVLKVSLETFLFLESAPPKVFPGGITCIERNSDGDIVFGTGGGRLGILRRGNLRVVKLTTLRSGITSIAMGANSPDLLVGTMDGTIYTAHPRTLENKIAMAAHAAPVKNIAFPKGFAGVFATCGEGCIRLWQTATRKELLRIEVPKVVCNCVEFTPDGHTIISGWSDGRIRAFGPQSGKLLYVIENAHNSVTALAPTHDCTRIVSGGANGDVRVWRIGSMSQSMLASMKGHKSAVNQVAIRADDSEALSASADGSCNTWSLTAHQRVQSFLAPTCFNSAVYHPDESQVLTTGSDRKLGWWDAVDGEIIRELEGSISGALNSLDIAPDGETFVSGGHDTLVKVWDYDLGVCTHIGQGHSGAVNRALLRPDGKGIVSIGEEGAIMMWEM</sequence>
<comment type="subcellular location">
    <subcellularLocation>
        <location evidence="1">Cell projection</location>
        <location evidence="1">Cilium</location>
        <location evidence="1">Flagellum</location>
    </subcellularLocation>
    <subcellularLocation>
        <location evidence="2">Cytoplasm</location>
    </subcellularLocation>
</comment>
<evidence type="ECO:0000256" key="9">
    <source>
        <dbReference type="PROSITE-ProRule" id="PRU00221"/>
    </source>
</evidence>
<evidence type="ECO:0000256" key="2">
    <source>
        <dbReference type="ARBA" id="ARBA00004496"/>
    </source>
</evidence>
<evidence type="ECO:0000256" key="5">
    <source>
        <dbReference type="ARBA" id="ARBA00022737"/>
    </source>
</evidence>
<dbReference type="InterPro" id="IPR015943">
    <property type="entry name" value="WD40/YVTN_repeat-like_dom_sf"/>
</dbReference>
<gene>
    <name evidence="10" type="ORF">J8273_5371</name>
</gene>
<dbReference type="GO" id="GO:0031514">
    <property type="term" value="C:motile cilium"/>
    <property type="evidence" value="ECO:0007669"/>
    <property type="project" value="UniProtKB-SubCell"/>
</dbReference>
<dbReference type="InterPro" id="IPR036322">
    <property type="entry name" value="WD40_repeat_dom_sf"/>
</dbReference>
<keyword evidence="4 9" id="KW-0853">WD repeat</keyword>
<dbReference type="SMART" id="SM00320">
    <property type="entry name" value="WD40"/>
    <property type="match status" value="10"/>
</dbReference>
<evidence type="ECO:0000256" key="8">
    <source>
        <dbReference type="ARBA" id="ARBA00029552"/>
    </source>
</evidence>
<proteinExistence type="inferred from homology"/>
<dbReference type="OrthoDB" id="6252103at2759"/>
<evidence type="ECO:0000256" key="4">
    <source>
        <dbReference type="ARBA" id="ARBA00022574"/>
    </source>
</evidence>
<dbReference type="InterPro" id="IPR050630">
    <property type="entry name" value="WD_repeat_EMAP"/>
</dbReference>
<dbReference type="EMBL" id="JAHDYR010000038">
    <property type="protein sequence ID" value="KAG9392381.1"/>
    <property type="molecule type" value="Genomic_DNA"/>
</dbReference>
<dbReference type="CDD" id="cd00200">
    <property type="entry name" value="WD40"/>
    <property type="match status" value="1"/>
</dbReference>
<evidence type="ECO:0000256" key="3">
    <source>
        <dbReference type="ARBA" id="ARBA00022490"/>
    </source>
</evidence>
<feature type="repeat" description="WD" evidence="9">
    <location>
        <begin position="407"/>
        <end position="448"/>
    </location>
</feature>
<dbReference type="SUPFAM" id="SSF50998">
    <property type="entry name" value="Quinoprotein alcohol dehydrogenase-like"/>
    <property type="match status" value="1"/>
</dbReference>
<keyword evidence="11" id="KW-1185">Reference proteome</keyword>